<reference evidence="1 2" key="1">
    <citation type="submission" date="2015-04" db="EMBL/GenBank/DDBJ databases">
        <authorList>
            <person name="Syromyatnikov M.Y."/>
            <person name="Popov V.N."/>
        </authorList>
    </citation>
    <scope>NUCLEOTIDE SEQUENCE [LARGE SCALE GENOMIC DNA]</scope>
</reference>
<proteinExistence type="predicted"/>
<dbReference type="EMBL" id="CVRI01000067">
    <property type="protein sequence ID" value="CRL06435.1"/>
    <property type="molecule type" value="Genomic_DNA"/>
</dbReference>
<name>A0A1J1J1M8_9DIPT</name>
<dbReference type="AlphaFoldDB" id="A0A1J1J1M8"/>
<accession>A0A1J1J1M8</accession>
<evidence type="ECO:0000313" key="2">
    <source>
        <dbReference type="Proteomes" id="UP000183832"/>
    </source>
</evidence>
<dbReference type="Proteomes" id="UP000183832">
    <property type="component" value="Unassembled WGS sequence"/>
</dbReference>
<protein>
    <submittedName>
        <fullName evidence="1">CLUMA_CG019926, isoform A</fullName>
    </submittedName>
</protein>
<keyword evidence="2" id="KW-1185">Reference proteome</keyword>
<organism evidence="1 2">
    <name type="scientific">Clunio marinus</name>
    <dbReference type="NCBI Taxonomy" id="568069"/>
    <lineage>
        <taxon>Eukaryota</taxon>
        <taxon>Metazoa</taxon>
        <taxon>Ecdysozoa</taxon>
        <taxon>Arthropoda</taxon>
        <taxon>Hexapoda</taxon>
        <taxon>Insecta</taxon>
        <taxon>Pterygota</taxon>
        <taxon>Neoptera</taxon>
        <taxon>Endopterygota</taxon>
        <taxon>Diptera</taxon>
        <taxon>Nematocera</taxon>
        <taxon>Chironomoidea</taxon>
        <taxon>Chironomidae</taxon>
        <taxon>Clunio</taxon>
    </lineage>
</organism>
<evidence type="ECO:0000313" key="1">
    <source>
        <dbReference type="EMBL" id="CRL06435.1"/>
    </source>
</evidence>
<sequence>MNDLRTTARVPLKSRFVGAVTTQPTNSLNATLKPIKCLTVKLITSYNKNYRNKFTGLEMR</sequence>
<gene>
    <name evidence="1" type="ORF">CLUMA_CG019926</name>
</gene>